<evidence type="ECO:0000313" key="6">
    <source>
        <dbReference type="EMBL" id="KAG2405783.1"/>
    </source>
</evidence>
<dbReference type="InterPro" id="IPR032799">
    <property type="entry name" value="TAXi_C"/>
</dbReference>
<dbReference type="EMBL" id="JABFOF010000002">
    <property type="protein sequence ID" value="KAG2405783.1"/>
    <property type="molecule type" value="Genomic_DNA"/>
</dbReference>
<accession>A0A8T0L637</accession>
<evidence type="ECO:0000259" key="5">
    <source>
        <dbReference type="Pfam" id="PF14541"/>
    </source>
</evidence>
<gene>
    <name evidence="6" type="ORF">HKW66_Vig0050380</name>
</gene>
<evidence type="ECO:0000256" key="1">
    <source>
        <dbReference type="ARBA" id="ARBA00004239"/>
    </source>
</evidence>
<evidence type="ECO:0000256" key="3">
    <source>
        <dbReference type="ARBA" id="ARBA00022525"/>
    </source>
</evidence>
<proteinExistence type="inferred from homology"/>
<dbReference type="PANTHER" id="PTHR47965:SF6">
    <property type="entry name" value="ASPARTIC PROTEINASE GIP1-RELATED"/>
    <property type="match status" value="1"/>
</dbReference>
<dbReference type="FunFam" id="2.40.70.10:FF:000041">
    <property type="entry name" value="Basic 7S globulin"/>
    <property type="match status" value="1"/>
</dbReference>
<dbReference type="GO" id="GO:0006508">
    <property type="term" value="P:proteolysis"/>
    <property type="evidence" value="ECO:0007669"/>
    <property type="project" value="InterPro"/>
</dbReference>
<evidence type="ECO:0000256" key="2">
    <source>
        <dbReference type="ARBA" id="ARBA00007447"/>
    </source>
</evidence>
<protein>
    <recommendedName>
        <fullName evidence="5">Xylanase inhibitor C-terminal domain-containing protein</fullName>
    </recommendedName>
</protein>
<evidence type="ECO:0000313" key="7">
    <source>
        <dbReference type="Proteomes" id="UP000743370"/>
    </source>
</evidence>
<dbReference type="GO" id="GO:0005576">
    <property type="term" value="C:extracellular region"/>
    <property type="evidence" value="ECO:0007669"/>
    <property type="project" value="UniProtKB-SubCell"/>
</dbReference>
<dbReference type="PANTHER" id="PTHR47965">
    <property type="entry name" value="ASPARTYL PROTEASE-RELATED"/>
    <property type="match status" value="1"/>
</dbReference>
<reference evidence="6 7" key="1">
    <citation type="submission" date="2020-05" db="EMBL/GenBank/DDBJ databases">
        <title>Vigna angularis (adzuki bean) Var. LongXiaoDou No. 4 denovo assembly.</title>
        <authorList>
            <person name="Xiang H."/>
        </authorList>
    </citation>
    <scope>NUCLEOTIDE SEQUENCE [LARGE SCALE GENOMIC DNA]</scope>
    <source>
        <tissue evidence="6">Leaf</tissue>
    </source>
</reference>
<dbReference type="InterPro" id="IPR001461">
    <property type="entry name" value="Aspartic_peptidase_A1"/>
</dbReference>
<dbReference type="Proteomes" id="UP000743370">
    <property type="component" value="Unassembled WGS sequence"/>
</dbReference>
<keyword evidence="3" id="KW-0964">Secreted</keyword>
<sequence length="233" mass="25330">MGGRAAIFASTSISYFFSSKIDLTYTPLILNPVAETVVTHNSQPSDEYFINVTSIKINGKALPIDASILTVDQTGFGGTKISTAEPYTVLESSIYKLFVQFFVNEASAFNLTVTEAVEPFGVCYSAGDLTETRVGPAVPTVDLVMHSEEVFWRIFGGNSMVRIEKGGVDVWCLGFVDGGIRRRTAVVIGGHQMEDNVVQFDLDSNRFGFTSSLLLQGAKCANLNFNNLTNPIN</sequence>
<organism evidence="6 7">
    <name type="scientific">Phaseolus angularis</name>
    <name type="common">Azuki bean</name>
    <name type="synonym">Vigna angularis</name>
    <dbReference type="NCBI Taxonomy" id="3914"/>
    <lineage>
        <taxon>Eukaryota</taxon>
        <taxon>Viridiplantae</taxon>
        <taxon>Streptophyta</taxon>
        <taxon>Embryophyta</taxon>
        <taxon>Tracheophyta</taxon>
        <taxon>Spermatophyta</taxon>
        <taxon>Magnoliopsida</taxon>
        <taxon>eudicotyledons</taxon>
        <taxon>Gunneridae</taxon>
        <taxon>Pentapetalae</taxon>
        <taxon>rosids</taxon>
        <taxon>fabids</taxon>
        <taxon>Fabales</taxon>
        <taxon>Fabaceae</taxon>
        <taxon>Papilionoideae</taxon>
        <taxon>50 kb inversion clade</taxon>
        <taxon>NPAAA clade</taxon>
        <taxon>indigoferoid/millettioid clade</taxon>
        <taxon>Phaseoleae</taxon>
        <taxon>Vigna</taxon>
    </lineage>
</organism>
<comment type="caution">
    <text evidence="6">The sequence shown here is derived from an EMBL/GenBank/DDBJ whole genome shotgun (WGS) entry which is preliminary data.</text>
</comment>
<dbReference type="AlphaFoldDB" id="A0A8T0L637"/>
<comment type="subcellular location">
    <subcellularLocation>
        <location evidence="1">Secreted</location>
        <location evidence="1">Extracellular space</location>
    </subcellularLocation>
</comment>
<dbReference type="Pfam" id="PF14541">
    <property type="entry name" value="TAXi_C"/>
    <property type="match status" value="1"/>
</dbReference>
<comment type="similarity">
    <text evidence="2">Belongs to the peptidase A1 family.</text>
</comment>
<name>A0A8T0L637_PHAAN</name>
<dbReference type="GO" id="GO:0004190">
    <property type="term" value="F:aspartic-type endopeptidase activity"/>
    <property type="evidence" value="ECO:0007669"/>
    <property type="project" value="InterPro"/>
</dbReference>
<evidence type="ECO:0000256" key="4">
    <source>
        <dbReference type="ARBA" id="ARBA00022729"/>
    </source>
</evidence>
<dbReference type="InterPro" id="IPR021109">
    <property type="entry name" value="Peptidase_aspartic_dom_sf"/>
</dbReference>
<keyword evidence="4" id="KW-0732">Signal</keyword>
<feature type="domain" description="Xylanase inhibitor C-terminal" evidence="5">
    <location>
        <begin position="47"/>
        <end position="210"/>
    </location>
</feature>
<dbReference type="SUPFAM" id="SSF50630">
    <property type="entry name" value="Acid proteases"/>
    <property type="match status" value="1"/>
</dbReference>
<dbReference type="Gene3D" id="2.40.70.10">
    <property type="entry name" value="Acid Proteases"/>
    <property type="match status" value="1"/>
</dbReference>